<keyword evidence="2" id="KW-1185">Reference proteome</keyword>
<name>A0ABU4DKY9_9ACTN</name>
<sequence>MQYRLTDLNGESWLGPDSPVGLRYVRGIDGASFEHQMIKGAGQRGATWLGKELAEGQIAIGANVNPARRLGVKGEGAVGVLSKWRDGLGEGEAERDGNQLRFRLVDTDRYQLVRLRERKPADWEQMRVAGFFFDEVIFQADDPDWYSDPETYTFTPAEFGGATVANPGTVDAWVGYKLYGPITNPTLGIAGEAVKLPNLTSGQWLEINTDPNWYEVTDQAGADRTFNLTTLATAGGLDDRWRQQAKARTLSIPVTITGTGTTSATKLEVIVPRIWRSAL</sequence>
<evidence type="ECO:0000313" key="2">
    <source>
        <dbReference type="Proteomes" id="UP001185779"/>
    </source>
</evidence>
<proteinExistence type="predicted"/>
<dbReference type="RefSeq" id="WP_317505613.1">
    <property type="nucleotide sequence ID" value="NZ_JAWLKI010000038.1"/>
</dbReference>
<organism evidence="1 2">
    <name type="scientific">Gordonia amicalis</name>
    <dbReference type="NCBI Taxonomy" id="89053"/>
    <lineage>
        <taxon>Bacteria</taxon>
        <taxon>Bacillati</taxon>
        <taxon>Actinomycetota</taxon>
        <taxon>Actinomycetes</taxon>
        <taxon>Mycobacteriales</taxon>
        <taxon>Gordoniaceae</taxon>
        <taxon>Gordonia</taxon>
    </lineage>
</organism>
<evidence type="ECO:0008006" key="3">
    <source>
        <dbReference type="Google" id="ProtNLM"/>
    </source>
</evidence>
<comment type="caution">
    <text evidence="1">The sequence shown here is derived from an EMBL/GenBank/DDBJ whole genome shotgun (WGS) entry which is preliminary data.</text>
</comment>
<dbReference type="Proteomes" id="UP001185779">
    <property type="component" value="Unassembled WGS sequence"/>
</dbReference>
<dbReference type="EMBL" id="JAWLKI010000038">
    <property type="protein sequence ID" value="MDV6309902.1"/>
    <property type="molecule type" value="Genomic_DNA"/>
</dbReference>
<accession>A0ABU4DKY9</accession>
<gene>
    <name evidence="1" type="ORF">R3P94_21785</name>
</gene>
<evidence type="ECO:0000313" key="1">
    <source>
        <dbReference type="EMBL" id="MDV6309902.1"/>
    </source>
</evidence>
<reference evidence="1 2" key="1">
    <citation type="submission" date="2023-10" db="EMBL/GenBank/DDBJ databases">
        <title>Development of a sustainable strategy for remediation of hydrocarbon-contaminated territories based on the waste exchange concept.</title>
        <authorList>
            <person name="Krivoruchko A."/>
        </authorList>
    </citation>
    <scope>NUCLEOTIDE SEQUENCE [LARGE SCALE GENOMIC DNA]</scope>
    <source>
        <strain evidence="1 2">IEGM 1266</strain>
    </source>
</reference>
<protein>
    <recommendedName>
        <fullName evidence="3">Minor tail protein</fullName>
    </recommendedName>
</protein>